<dbReference type="Gene3D" id="1.10.10.10">
    <property type="entry name" value="Winged helix-like DNA-binding domain superfamily/Winged helix DNA-binding domain"/>
    <property type="match status" value="1"/>
</dbReference>
<name>A0A2R4TFM6_9ACTN</name>
<dbReference type="AlphaFoldDB" id="A0A2R4TFM6"/>
<dbReference type="RefSeq" id="WP_108155185.1">
    <property type="nucleotide sequence ID" value="NZ_CP026305.1"/>
</dbReference>
<keyword evidence="2" id="KW-0614">Plasmid</keyword>
<organism evidence="2 3">
    <name type="scientific">Streptomyces lunaelactis</name>
    <dbReference type="NCBI Taxonomy" id="1535768"/>
    <lineage>
        <taxon>Bacteria</taxon>
        <taxon>Bacillati</taxon>
        <taxon>Actinomycetota</taxon>
        <taxon>Actinomycetes</taxon>
        <taxon>Kitasatosporales</taxon>
        <taxon>Streptomycetaceae</taxon>
        <taxon>Streptomyces</taxon>
    </lineage>
</organism>
<geneLocation type="plasmid" evidence="3">
    <name>pslun1</name>
</geneLocation>
<dbReference type="InterPro" id="IPR036390">
    <property type="entry name" value="WH_DNA-bd_sf"/>
</dbReference>
<evidence type="ECO:0000313" key="3">
    <source>
        <dbReference type="Proteomes" id="UP000244201"/>
    </source>
</evidence>
<keyword evidence="3" id="KW-1185">Reference proteome</keyword>
<dbReference type="SUPFAM" id="SSF46785">
    <property type="entry name" value="Winged helix' DNA-binding domain"/>
    <property type="match status" value="1"/>
</dbReference>
<protein>
    <submittedName>
        <fullName evidence="2">Uncharacterized protein</fullName>
    </submittedName>
</protein>
<feature type="region of interest" description="Disordered" evidence="1">
    <location>
        <begin position="108"/>
        <end position="137"/>
    </location>
</feature>
<dbReference type="InterPro" id="IPR036388">
    <property type="entry name" value="WH-like_DNA-bd_sf"/>
</dbReference>
<dbReference type="GeneID" id="55661092"/>
<dbReference type="Proteomes" id="UP000244201">
    <property type="component" value="Plasmid pSLUN1"/>
</dbReference>
<evidence type="ECO:0000256" key="1">
    <source>
        <dbReference type="SAM" id="MobiDB-lite"/>
    </source>
</evidence>
<dbReference type="OrthoDB" id="4248042at2"/>
<accession>A0A2R4TFM6</accession>
<proteinExistence type="predicted"/>
<dbReference type="KEGG" id="slk:SLUN_38335"/>
<sequence length="137" mass="15098">MLIQASVGYGMLHQLELTKAAQDLLSAMVERQHPGGEVIASQRELAARVGLSRNSANVAMAALVDRHLVLRPENRRYRTYYLHPYIAGYETVEDLEAAIQVAARRIADGELPEPTAPRYDTPPPKRQGHGLKAVSGE</sequence>
<reference evidence="2 3" key="1">
    <citation type="submission" date="2018-01" db="EMBL/GenBank/DDBJ databases">
        <title>Complete genome sequence of Streptomyces lunaelactis MM109T, a Ferroverdin A producer isolated from cave moonmilk deposits.</title>
        <authorList>
            <person name="Naome A."/>
            <person name="Martinet L."/>
            <person name="Maciejewska M."/>
            <person name="Anderssen S."/>
            <person name="Adam D."/>
            <person name="Tenconi E."/>
            <person name="Deflandre B."/>
            <person name="Arguelles-Arias A."/>
            <person name="Calusinska M."/>
            <person name="Copieters W."/>
            <person name="Karim L."/>
            <person name="Hanikenne M."/>
            <person name="Baurain D."/>
            <person name="van Wezel G."/>
            <person name="Smargiasso N."/>
            <person name="de Pauw E."/>
            <person name="Delfosse P."/>
            <person name="Rigali S."/>
        </authorList>
    </citation>
    <scope>NUCLEOTIDE SEQUENCE [LARGE SCALE GENOMIC DNA]</scope>
    <source>
        <strain evidence="2 3">MM109</strain>
        <plasmid evidence="3">Plasmid pslun1</plasmid>
    </source>
</reference>
<gene>
    <name evidence="2" type="ORF">SLUN_38335</name>
</gene>
<dbReference type="EMBL" id="CP026305">
    <property type="protein sequence ID" value="AVZ77897.1"/>
    <property type="molecule type" value="Genomic_DNA"/>
</dbReference>
<evidence type="ECO:0000313" key="2">
    <source>
        <dbReference type="EMBL" id="AVZ77897.1"/>
    </source>
</evidence>